<gene>
    <name evidence="2" type="ORF">UFOVP55_68</name>
</gene>
<feature type="region of interest" description="Disordered" evidence="1">
    <location>
        <begin position="1"/>
        <end position="23"/>
    </location>
</feature>
<proteinExistence type="predicted"/>
<organism evidence="2">
    <name type="scientific">uncultured Caudovirales phage</name>
    <dbReference type="NCBI Taxonomy" id="2100421"/>
    <lineage>
        <taxon>Viruses</taxon>
        <taxon>Duplodnaviria</taxon>
        <taxon>Heunggongvirae</taxon>
        <taxon>Uroviricota</taxon>
        <taxon>Caudoviricetes</taxon>
        <taxon>Peduoviridae</taxon>
        <taxon>Maltschvirus</taxon>
        <taxon>Maltschvirus maltsch</taxon>
    </lineage>
</organism>
<sequence>MGVSSGSDDPQTPNYKKVAGRDMKPGKQIAHEMLPSRHARATITGGSPYQRSMNNYAKMSPADADGMGQIGYNIFSMGRDV</sequence>
<dbReference type="EMBL" id="LR796185">
    <property type="protein sequence ID" value="CAB4125158.1"/>
    <property type="molecule type" value="Genomic_DNA"/>
</dbReference>
<feature type="compositionally biased region" description="Polar residues" evidence="1">
    <location>
        <begin position="44"/>
        <end position="54"/>
    </location>
</feature>
<accession>A0A6J5KRV0</accession>
<protein>
    <submittedName>
        <fullName evidence="2">Uncharacterized protein</fullName>
    </submittedName>
</protein>
<name>A0A6J5KRV0_9CAUD</name>
<evidence type="ECO:0000256" key="1">
    <source>
        <dbReference type="SAM" id="MobiDB-lite"/>
    </source>
</evidence>
<feature type="compositionally biased region" description="Polar residues" evidence="1">
    <location>
        <begin position="1"/>
        <end position="14"/>
    </location>
</feature>
<reference evidence="2" key="1">
    <citation type="submission" date="2020-04" db="EMBL/GenBank/DDBJ databases">
        <authorList>
            <person name="Chiriac C."/>
            <person name="Salcher M."/>
            <person name="Ghai R."/>
            <person name="Kavagutti S V."/>
        </authorList>
    </citation>
    <scope>NUCLEOTIDE SEQUENCE</scope>
</reference>
<feature type="region of interest" description="Disordered" evidence="1">
    <location>
        <begin position="35"/>
        <end position="54"/>
    </location>
</feature>
<evidence type="ECO:0000313" key="2">
    <source>
        <dbReference type="EMBL" id="CAB4125158.1"/>
    </source>
</evidence>